<dbReference type="RefSeq" id="XP_062635791.1">
    <property type="nucleotide sequence ID" value="XM_062784170.1"/>
</dbReference>
<dbReference type="PROSITE" id="PS50294">
    <property type="entry name" value="WD_REPEATS_REGION"/>
    <property type="match status" value="1"/>
</dbReference>
<dbReference type="SUPFAM" id="SSF50978">
    <property type="entry name" value="WD40 repeat-like"/>
    <property type="match status" value="1"/>
</dbReference>
<evidence type="ECO:0000256" key="4">
    <source>
        <dbReference type="SAM" id="SignalP"/>
    </source>
</evidence>
<dbReference type="InterPro" id="IPR019775">
    <property type="entry name" value="WD40_repeat_CS"/>
</dbReference>
<organism evidence="5 6">
    <name type="scientific">Dichotomopilus funicola</name>
    <dbReference type="NCBI Taxonomy" id="1934379"/>
    <lineage>
        <taxon>Eukaryota</taxon>
        <taxon>Fungi</taxon>
        <taxon>Dikarya</taxon>
        <taxon>Ascomycota</taxon>
        <taxon>Pezizomycotina</taxon>
        <taxon>Sordariomycetes</taxon>
        <taxon>Sordariomycetidae</taxon>
        <taxon>Sordariales</taxon>
        <taxon>Chaetomiaceae</taxon>
        <taxon>Dichotomopilus</taxon>
    </lineage>
</organism>
<evidence type="ECO:0000256" key="2">
    <source>
        <dbReference type="ARBA" id="ARBA00022737"/>
    </source>
</evidence>
<dbReference type="PROSITE" id="PS00678">
    <property type="entry name" value="WD_REPEATS_1"/>
    <property type="match status" value="1"/>
</dbReference>
<comment type="caution">
    <text evidence="5">The sequence shown here is derived from an EMBL/GenBank/DDBJ whole genome shotgun (WGS) entry which is preliminary data.</text>
</comment>
<dbReference type="PROSITE" id="PS50082">
    <property type="entry name" value="WD_REPEATS_2"/>
    <property type="match status" value="1"/>
</dbReference>
<keyword evidence="6" id="KW-1185">Reference proteome</keyword>
<accession>A0AAN6V0E7</accession>
<reference evidence="5" key="2">
    <citation type="submission" date="2023-05" db="EMBL/GenBank/DDBJ databases">
        <authorList>
            <consortium name="Lawrence Berkeley National Laboratory"/>
            <person name="Steindorff A."/>
            <person name="Hensen N."/>
            <person name="Bonometti L."/>
            <person name="Westerberg I."/>
            <person name="Brannstrom I.O."/>
            <person name="Guillou S."/>
            <person name="Cros-Aarteil S."/>
            <person name="Calhoun S."/>
            <person name="Haridas S."/>
            <person name="Kuo A."/>
            <person name="Mondo S."/>
            <person name="Pangilinan J."/>
            <person name="Riley R."/>
            <person name="Labutti K."/>
            <person name="Andreopoulos B."/>
            <person name="Lipzen A."/>
            <person name="Chen C."/>
            <person name="Yanf M."/>
            <person name="Daum C."/>
            <person name="Ng V."/>
            <person name="Clum A."/>
            <person name="Ohm R."/>
            <person name="Martin F."/>
            <person name="Silar P."/>
            <person name="Natvig D."/>
            <person name="Lalanne C."/>
            <person name="Gautier V."/>
            <person name="Ament-Velasquez S.L."/>
            <person name="Kruys A."/>
            <person name="Hutchinson M.I."/>
            <person name="Powell A.J."/>
            <person name="Barry K."/>
            <person name="Miller A.N."/>
            <person name="Grigoriev I.V."/>
            <person name="Debuchy R."/>
            <person name="Gladieux P."/>
            <person name="Thoren M.H."/>
            <person name="Johannesson H."/>
        </authorList>
    </citation>
    <scope>NUCLEOTIDE SEQUENCE</scope>
    <source>
        <strain evidence="5">CBS 141.50</strain>
    </source>
</reference>
<sequence>MAVPLFIFAATICRFIRDPAWCDPDGQLAKVLEYRPGTQQSEIDKLDTTYRPVLDRLLLGSEASKASLLEEFQTVVGEIVLLAEPLPIRPLTRLLGVEENVVVRRLKPLHSVLRVPDSPESPVRIFHLSFRDFLVDPKKADKPEKYPFWVNERKTHERLAVRCLELLSEEAGLKKDICGLRLPGTCRSEIDRKIIDTNLPLDVQYACRYWVYHWKESQHLIRDGDLVDCFLTRHLLHWLEALGLLGWVSESIGIVNDLLGLLDQEGSDKVSAFLLDTRRVYHSAIVFAPTKSVVRSTFQDQLPGWLTLLPEVELDWDMCIQTLEGHSHSVQSLWDATTGACTATLKGHTVSVQSVAFSHDSKTLASASGDTTIKLWDATTGTCTIVMRLEFDKTGSSLLTDIGTFTLNNLSLLPTASTAAPALEVSKVMASSLLQHINRLGVGLSEDNAWITWDSYKMLWLPSTYRPGRSDTTASTAAIGCPSGRVLFFGVLGQS</sequence>
<dbReference type="InterPro" id="IPR015943">
    <property type="entry name" value="WD40/YVTN_repeat-like_dom_sf"/>
</dbReference>
<dbReference type="GeneID" id="87820783"/>
<dbReference type="Pfam" id="PF00400">
    <property type="entry name" value="WD40"/>
    <property type="match status" value="1"/>
</dbReference>
<evidence type="ECO:0000313" key="6">
    <source>
        <dbReference type="Proteomes" id="UP001302676"/>
    </source>
</evidence>
<proteinExistence type="predicted"/>
<protein>
    <submittedName>
        <fullName evidence="5">Vegetative incompatibility protein HET-E-1</fullName>
    </submittedName>
</protein>
<dbReference type="PANTHER" id="PTHR19848">
    <property type="entry name" value="WD40 REPEAT PROTEIN"/>
    <property type="match status" value="1"/>
</dbReference>
<name>A0AAN6V0E7_9PEZI</name>
<gene>
    <name evidence="5" type="ORF">C8A04DRAFT_38234</name>
</gene>
<dbReference type="InterPro" id="IPR001680">
    <property type="entry name" value="WD40_rpt"/>
</dbReference>
<feature type="repeat" description="WD" evidence="3">
    <location>
        <begin position="345"/>
        <end position="386"/>
    </location>
</feature>
<keyword evidence="1 3" id="KW-0853">WD repeat</keyword>
<feature type="chain" id="PRO_5042994178" evidence="4">
    <location>
        <begin position="23"/>
        <end position="495"/>
    </location>
</feature>
<dbReference type="InterPro" id="IPR036322">
    <property type="entry name" value="WD40_repeat_dom_sf"/>
</dbReference>
<keyword evidence="2" id="KW-0677">Repeat</keyword>
<feature type="signal peptide" evidence="4">
    <location>
        <begin position="1"/>
        <end position="22"/>
    </location>
</feature>
<dbReference type="Proteomes" id="UP001302676">
    <property type="component" value="Unassembled WGS sequence"/>
</dbReference>
<dbReference type="EMBL" id="MU853597">
    <property type="protein sequence ID" value="KAK4142420.1"/>
    <property type="molecule type" value="Genomic_DNA"/>
</dbReference>
<evidence type="ECO:0000256" key="1">
    <source>
        <dbReference type="ARBA" id="ARBA00022574"/>
    </source>
</evidence>
<dbReference type="SMART" id="SM00320">
    <property type="entry name" value="WD40"/>
    <property type="match status" value="1"/>
</dbReference>
<reference evidence="5" key="1">
    <citation type="journal article" date="2023" name="Mol. Phylogenet. Evol.">
        <title>Genome-scale phylogeny and comparative genomics of the fungal order Sordariales.</title>
        <authorList>
            <person name="Hensen N."/>
            <person name="Bonometti L."/>
            <person name="Westerberg I."/>
            <person name="Brannstrom I.O."/>
            <person name="Guillou S."/>
            <person name="Cros-Aarteil S."/>
            <person name="Calhoun S."/>
            <person name="Haridas S."/>
            <person name="Kuo A."/>
            <person name="Mondo S."/>
            <person name="Pangilinan J."/>
            <person name="Riley R."/>
            <person name="LaButti K."/>
            <person name="Andreopoulos B."/>
            <person name="Lipzen A."/>
            <person name="Chen C."/>
            <person name="Yan M."/>
            <person name="Daum C."/>
            <person name="Ng V."/>
            <person name="Clum A."/>
            <person name="Steindorff A."/>
            <person name="Ohm R.A."/>
            <person name="Martin F."/>
            <person name="Silar P."/>
            <person name="Natvig D.O."/>
            <person name="Lalanne C."/>
            <person name="Gautier V."/>
            <person name="Ament-Velasquez S.L."/>
            <person name="Kruys A."/>
            <person name="Hutchinson M.I."/>
            <person name="Powell A.J."/>
            <person name="Barry K."/>
            <person name="Miller A.N."/>
            <person name="Grigoriev I.V."/>
            <person name="Debuchy R."/>
            <person name="Gladieux P."/>
            <person name="Hiltunen Thoren M."/>
            <person name="Johannesson H."/>
        </authorList>
    </citation>
    <scope>NUCLEOTIDE SEQUENCE</scope>
    <source>
        <strain evidence="5">CBS 141.50</strain>
    </source>
</reference>
<dbReference type="Gene3D" id="2.130.10.10">
    <property type="entry name" value="YVTN repeat-like/Quinoprotein amine dehydrogenase"/>
    <property type="match status" value="1"/>
</dbReference>
<dbReference type="AlphaFoldDB" id="A0AAN6V0E7"/>
<evidence type="ECO:0000256" key="3">
    <source>
        <dbReference type="PROSITE-ProRule" id="PRU00221"/>
    </source>
</evidence>
<dbReference type="PANTHER" id="PTHR19848:SF8">
    <property type="entry name" value="F-BOX AND WD REPEAT DOMAIN CONTAINING 7"/>
    <property type="match status" value="1"/>
</dbReference>
<keyword evidence="4" id="KW-0732">Signal</keyword>
<evidence type="ECO:0000313" key="5">
    <source>
        <dbReference type="EMBL" id="KAK4142420.1"/>
    </source>
</evidence>